<dbReference type="Gene3D" id="3.30.160.60">
    <property type="entry name" value="Classic Zinc Finger"/>
    <property type="match status" value="1"/>
</dbReference>
<evidence type="ECO:0000259" key="2">
    <source>
        <dbReference type="PROSITE" id="PS50157"/>
    </source>
</evidence>
<keyword evidence="4" id="KW-1185">Reference proteome</keyword>
<reference evidence="3 4" key="1">
    <citation type="submission" date="2015-12" db="EMBL/GenBank/DDBJ databases">
        <title>The genome of Folsomia candida.</title>
        <authorList>
            <person name="Faddeeva A."/>
            <person name="Derks M.F."/>
            <person name="Anvar Y."/>
            <person name="Smit S."/>
            <person name="Van Straalen N."/>
            <person name="Roelofs D."/>
        </authorList>
    </citation>
    <scope>NUCLEOTIDE SEQUENCE [LARGE SCALE GENOMIC DNA]</scope>
    <source>
        <strain evidence="3 4">VU population</strain>
        <tissue evidence="3">Whole body</tissue>
    </source>
</reference>
<comment type="caution">
    <text evidence="3">The sequence shown here is derived from an EMBL/GenBank/DDBJ whole genome shotgun (WGS) entry which is preliminary data.</text>
</comment>
<dbReference type="SUPFAM" id="SSF56219">
    <property type="entry name" value="DNase I-like"/>
    <property type="match status" value="1"/>
</dbReference>
<dbReference type="InterPro" id="IPR036236">
    <property type="entry name" value="Znf_C2H2_sf"/>
</dbReference>
<evidence type="ECO:0000313" key="4">
    <source>
        <dbReference type="Proteomes" id="UP000198287"/>
    </source>
</evidence>
<keyword evidence="1" id="KW-0862">Zinc</keyword>
<dbReference type="AlphaFoldDB" id="A0A226EH26"/>
<dbReference type="InterPro" id="IPR005135">
    <property type="entry name" value="Endo/exonuclease/phosphatase"/>
</dbReference>
<dbReference type="PROSITE" id="PS00028">
    <property type="entry name" value="ZINC_FINGER_C2H2_1"/>
    <property type="match status" value="1"/>
</dbReference>
<dbReference type="GO" id="GO:0008270">
    <property type="term" value="F:zinc ion binding"/>
    <property type="evidence" value="ECO:0007669"/>
    <property type="project" value="UniProtKB-KW"/>
</dbReference>
<dbReference type="InterPro" id="IPR036691">
    <property type="entry name" value="Endo/exonu/phosph_ase_sf"/>
</dbReference>
<feature type="domain" description="C2H2-type" evidence="2">
    <location>
        <begin position="305"/>
        <end position="332"/>
    </location>
</feature>
<dbReference type="Pfam" id="PF03372">
    <property type="entry name" value="Exo_endo_phos"/>
    <property type="match status" value="1"/>
</dbReference>
<accession>A0A226EH26</accession>
<dbReference type="EMBL" id="LNIX01000003">
    <property type="protein sequence ID" value="OXA56729.1"/>
    <property type="molecule type" value="Genomic_DNA"/>
</dbReference>
<sequence>MAKSRNNEVLKYDFWNANGLTLPINPMVKLLKMFETTWKESDLVFIQETKLDPSKVKDVRDLARSYGYNCILNDSIPGSTPGWFSYGVCVFFKLGMHVERIENLQCTPSNPERIMVVKVKSPLADKGLYFVNLYFPCHHSSDAIRDDERHRWFLTTEFLCSKLSDKFAVWIGDFNAMEFNRTLVPSMAKSDYRCIAFNQFKEIFSRHNFLNLNSILWDNNVFTRFQWSGERFATSILDYAVISHKLHEFNHTIQPIYDEDVLFLSDHVNIKGSIRVTTEEFPRLDDMQKLIFDPPKLIKLKNTATSCPYCPQCCITPAELVVHIRSHTGEKPTPSNFAGPFKTALLHKSQTLMNDWHIIFSPD</sequence>
<proteinExistence type="predicted"/>
<dbReference type="Proteomes" id="UP000198287">
    <property type="component" value="Unassembled WGS sequence"/>
</dbReference>
<keyword evidence="1" id="KW-0863">Zinc-finger</keyword>
<protein>
    <submittedName>
        <fullName evidence="3">Transcription factor HIVEP2</fullName>
    </submittedName>
</protein>
<name>A0A226EH26_FOLCA</name>
<dbReference type="GO" id="GO:0003824">
    <property type="term" value="F:catalytic activity"/>
    <property type="evidence" value="ECO:0007669"/>
    <property type="project" value="InterPro"/>
</dbReference>
<evidence type="ECO:0000256" key="1">
    <source>
        <dbReference type="PROSITE-ProRule" id="PRU00042"/>
    </source>
</evidence>
<dbReference type="SUPFAM" id="SSF57667">
    <property type="entry name" value="beta-beta-alpha zinc fingers"/>
    <property type="match status" value="1"/>
</dbReference>
<organism evidence="3 4">
    <name type="scientific">Folsomia candida</name>
    <name type="common">Springtail</name>
    <dbReference type="NCBI Taxonomy" id="158441"/>
    <lineage>
        <taxon>Eukaryota</taxon>
        <taxon>Metazoa</taxon>
        <taxon>Ecdysozoa</taxon>
        <taxon>Arthropoda</taxon>
        <taxon>Hexapoda</taxon>
        <taxon>Collembola</taxon>
        <taxon>Entomobryomorpha</taxon>
        <taxon>Isotomoidea</taxon>
        <taxon>Isotomidae</taxon>
        <taxon>Proisotominae</taxon>
        <taxon>Folsomia</taxon>
    </lineage>
</organism>
<gene>
    <name evidence="3" type="ORF">Fcan01_07175</name>
</gene>
<dbReference type="InterPro" id="IPR013087">
    <property type="entry name" value="Znf_C2H2_type"/>
</dbReference>
<dbReference type="Gene3D" id="3.60.10.10">
    <property type="entry name" value="Endonuclease/exonuclease/phosphatase"/>
    <property type="match status" value="1"/>
</dbReference>
<evidence type="ECO:0000313" key="3">
    <source>
        <dbReference type="EMBL" id="OXA56729.1"/>
    </source>
</evidence>
<dbReference type="PROSITE" id="PS50157">
    <property type="entry name" value="ZINC_FINGER_C2H2_2"/>
    <property type="match status" value="1"/>
</dbReference>
<keyword evidence="1" id="KW-0479">Metal-binding</keyword>